<accession>X1LSH6</accession>
<dbReference type="Gene3D" id="3.20.20.70">
    <property type="entry name" value="Aldolase class I"/>
    <property type="match status" value="1"/>
</dbReference>
<keyword evidence="3" id="KW-0408">Iron</keyword>
<dbReference type="AlphaFoldDB" id="X1LSH6"/>
<organism evidence="6">
    <name type="scientific">marine sediment metagenome</name>
    <dbReference type="NCBI Taxonomy" id="412755"/>
    <lineage>
        <taxon>unclassified sequences</taxon>
        <taxon>metagenomes</taxon>
        <taxon>ecological metagenomes</taxon>
    </lineage>
</organism>
<dbReference type="SUPFAM" id="SSF102114">
    <property type="entry name" value="Radical SAM enzymes"/>
    <property type="match status" value="1"/>
</dbReference>
<feature type="domain" description="Radical SAM core" evidence="5">
    <location>
        <begin position="1"/>
        <end position="129"/>
    </location>
</feature>
<evidence type="ECO:0000256" key="4">
    <source>
        <dbReference type="ARBA" id="ARBA00023014"/>
    </source>
</evidence>
<reference evidence="6" key="1">
    <citation type="journal article" date="2014" name="Front. Microbiol.">
        <title>High frequency of phylogenetically diverse reductive dehalogenase-homologous genes in deep subseafloor sedimentary metagenomes.</title>
        <authorList>
            <person name="Kawai M."/>
            <person name="Futagami T."/>
            <person name="Toyoda A."/>
            <person name="Takaki Y."/>
            <person name="Nishi S."/>
            <person name="Hori S."/>
            <person name="Arai W."/>
            <person name="Tsubouchi T."/>
            <person name="Morono Y."/>
            <person name="Uchiyama I."/>
            <person name="Ito T."/>
            <person name="Fujiyama A."/>
            <person name="Inagaki F."/>
            <person name="Takami H."/>
        </authorList>
    </citation>
    <scope>NUCLEOTIDE SEQUENCE</scope>
    <source>
        <strain evidence="6">Expedition CK06-06</strain>
    </source>
</reference>
<keyword evidence="1" id="KW-0949">S-adenosyl-L-methionine</keyword>
<comment type="caution">
    <text evidence="6">The sequence shown here is derived from an EMBL/GenBank/DDBJ whole genome shotgun (WGS) entry which is preliminary data.</text>
</comment>
<feature type="non-terminal residue" evidence="6">
    <location>
        <position position="131"/>
    </location>
</feature>
<dbReference type="InterPro" id="IPR013785">
    <property type="entry name" value="Aldolase_TIM"/>
</dbReference>
<proteinExistence type="predicted"/>
<dbReference type="GO" id="GO:0046872">
    <property type="term" value="F:metal ion binding"/>
    <property type="evidence" value="ECO:0007669"/>
    <property type="project" value="UniProtKB-KW"/>
</dbReference>
<evidence type="ECO:0000256" key="2">
    <source>
        <dbReference type="ARBA" id="ARBA00022723"/>
    </source>
</evidence>
<dbReference type="GO" id="GO:0003824">
    <property type="term" value="F:catalytic activity"/>
    <property type="evidence" value="ECO:0007669"/>
    <property type="project" value="InterPro"/>
</dbReference>
<protein>
    <recommendedName>
        <fullName evidence="5">Radical SAM core domain-containing protein</fullName>
    </recommendedName>
</protein>
<dbReference type="PROSITE" id="PS51918">
    <property type="entry name" value="RADICAL_SAM"/>
    <property type="match status" value="1"/>
</dbReference>
<evidence type="ECO:0000256" key="3">
    <source>
        <dbReference type="ARBA" id="ARBA00023004"/>
    </source>
</evidence>
<gene>
    <name evidence="6" type="ORF">S06H3_27574</name>
</gene>
<keyword evidence="2" id="KW-0479">Metal-binding</keyword>
<keyword evidence="4" id="KW-0411">Iron-sulfur</keyword>
<evidence type="ECO:0000256" key="1">
    <source>
        <dbReference type="ARBA" id="ARBA00022691"/>
    </source>
</evidence>
<sequence length="131" mass="14661">MKKWVDAGVNRISIALDAATQQIFDNVKGQNIGGPYLWERQRKALKEAVNVFGEGAVSTHLIVGLGETERELCQTIQWCVDSGIYPGLFAFTPISGTALENNPQPTLNHYRRIQVAHYLLTSRKTCLENMQ</sequence>
<name>X1LSH6_9ZZZZ</name>
<dbReference type="EMBL" id="BARV01016009">
    <property type="protein sequence ID" value="GAI22018.1"/>
    <property type="molecule type" value="Genomic_DNA"/>
</dbReference>
<dbReference type="InterPro" id="IPR058240">
    <property type="entry name" value="rSAM_sf"/>
</dbReference>
<dbReference type="GO" id="GO:0051536">
    <property type="term" value="F:iron-sulfur cluster binding"/>
    <property type="evidence" value="ECO:0007669"/>
    <property type="project" value="UniProtKB-KW"/>
</dbReference>
<dbReference type="InterPro" id="IPR007197">
    <property type="entry name" value="rSAM"/>
</dbReference>
<evidence type="ECO:0000313" key="6">
    <source>
        <dbReference type="EMBL" id="GAI22018.1"/>
    </source>
</evidence>
<evidence type="ECO:0000259" key="5">
    <source>
        <dbReference type="PROSITE" id="PS51918"/>
    </source>
</evidence>